<dbReference type="PANTHER" id="PTHR10337">
    <property type="entry name" value="SHC TRANSFORMING PROTEIN"/>
    <property type="match status" value="1"/>
</dbReference>
<dbReference type="EMBL" id="VZRP01018142">
    <property type="protein sequence ID" value="NWV69420.1"/>
    <property type="molecule type" value="Genomic_DNA"/>
</dbReference>
<keyword evidence="1" id="KW-0175">Coiled coil</keyword>
<keyword evidence="5" id="KW-1185">Reference proteome</keyword>
<dbReference type="GO" id="GO:0007099">
    <property type="term" value="P:centriole replication"/>
    <property type="evidence" value="ECO:0007669"/>
    <property type="project" value="TreeGrafter"/>
</dbReference>
<feature type="coiled-coil region" evidence="1">
    <location>
        <begin position="720"/>
        <end position="809"/>
    </location>
</feature>
<feature type="coiled-coil region" evidence="1">
    <location>
        <begin position="264"/>
        <end position="513"/>
    </location>
</feature>
<dbReference type="Pfam" id="PF25769">
    <property type="entry name" value="PLK4_bind_CEP152"/>
    <property type="match status" value="1"/>
</dbReference>
<evidence type="ECO:0000256" key="1">
    <source>
        <dbReference type="SAM" id="Coils"/>
    </source>
</evidence>
<evidence type="ECO:0000313" key="5">
    <source>
        <dbReference type="Proteomes" id="UP000564407"/>
    </source>
</evidence>
<feature type="region of interest" description="Disordered" evidence="2">
    <location>
        <begin position="1"/>
        <end position="74"/>
    </location>
</feature>
<feature type="domain" description="CEP152 CEP63 binding coiled coil" evidence="3">
    <location>
        <begin position="1337"/>
        <end position="1392"/>
    </location>
</feature>
<dbReference type="Proteomes" id="UP000564407">
    <property type="component" value="Unassembled WGS sequence"/>
</dbReference>
<feature type="region of interest" description="Disordered" evidence="2">
    <location>
        <begin position="1694"/>
        <end position="1755"/>
    </location>
</feature>
<protein>
    <submittedName>
        <fullName evidence="4">CE152 protein</fullName>
    </submittedName>
</protein>
<feature type="coiled-coil region" evidence="1">
    <location>
        <begin position="985"/>
        <end position="1106"/>
    </location>
</feature>
<feature type="compositionally biased region" description="Low complexity" evidence="2">
    <location>
        <begin position="1647"/>
        <end position="1656"/>
    </location>
</feature>
<evidence type="ECO:0000256" key="2">
    <source>
        <dbReference type="SAM" id="MobiDB-lite"/>
    </source>
</evidence>
<feature type="compositionally biased region" description="Basic and acidic residues" evidence="2">
    <location>
        <begin position="62"/>
        <end position="74"/>
    </location>
</feature>
<evidence type="ECO:0000313" key="4">
    <source>
        <dbReference type="EMBL" id="NWV69420.1"/>
    </source>
</evidence>
<feature type="compositionally biased region" description="Polar residues" evidence="2">
    <location>
        <begin position="1704"/>
        <end position="1755"/>
    </location>
</feature>
<feature type="compositionally biased region" description="Polar residues" evidence="2">
    <location>
        <begin position="47"/>
        <end position="58"/>
    </location>
</feature>
<dbReference type="InterPro" id="IPR051235">
    <property type="entry name" value="CEP152/SHC-Transforming"/>
</dbReference>
<accession>A0A7K6H1E7</accession>
<evidence type="ECO:0000259" key="3">
    <source>
        <dbReference type="Pfam" id="PF25770"/>
    </source>
</evidence>
<name>A0A7K6H1E7_9PASS</name>
<comment type="caution">
    <text evidence="4">The sequence shown here is derived from an EMBL/GenBank/DDBJ whole genome shotgun (WGS) entry which is preliminary data.</text>
</comment>
<sequence length="1755" mass="202305">MSLDFDSGALQTQHEDEDYDQEDYAREQELQQLLTDLPHDMLEDSGDQLSSYSDCSIQETEEQSHEPGKHDGRWNDHPLISDPPNGYEQGQNLYPEQFLCDPQNDHIEKHGKNWNGLHKDDEKKHLYDAKEDYCGQNGSDDPDDVYLGRDGFNSPSCYQENNVYHLPENFRPYTNGHKPEFNSQQNKIINFPDDPKEHLKQFVASDVVNGQSPESYKVTYKPYQNGIHQNIPGIQEGNRRNEVFEDLQHAFLGNDENSSENMQILQLQVLNKARERQLEELNEKLEKSAQQIRYLNHQLSMVKDEKDGLALSLHESQNLYQNAKEREMHLEGQIKALETQIQTLTTNEEQILKQSKVAEVAMESMQKQLLELQRSDALQRAREQHEAIVSALKQKYEQQILSLEQKFDTTKSALQEQKELCKNLEDHVKQLEKLLEETKCEKTEIINRLTRSLEESQKQCANLLQTGSMQETNQLRFQLQQAQSAQMISNNLNKALQEELMELKEEIALYESAAKLGVFLNDASGERHMSLGDSYVELGIKKINRKKPRFCSAIRNRDMDKELSKDEIIVELKAELERLLSSNKMKRNQITELQNSLKDCQKTLEEYKQLKAEKASKDSEPVTNLNDASDNLKEEVLRLKKVNESLLQEVEAHTSTIKVLQENEEKLKILNQDLCCQMRKMVEDFDHDKQEAIERCERTYQQHHEDTKAHFEKDLMERFAVEKQQLLQTYEETISQLRANIEELNNEITAVKECYIGVCRDKDTLETTLRQKFQQEQQMKEEKLKKQLLEEKEVSLELLRTELEEEHTRSMIAAKKQWLEEKEQQVQEEVALAKVHWEKEEKENKEQVFAKLEREWQSRLEEVRRAVIECNDSSCQTDQVRVVDEVSTKQLEGTLEDQRLQIQKALKGNRASEEALKEFELELEKKYCKNIASQVINSCSVYLESVKLLCPIKSPKKKMDSSTNFLLSLKWKKESETTERSGPRVKELEEKIISLRKELELKKEEIPAAVKAELAKARVQWNKEKQEEILQIQEQNEKDYRSFLDDHRNRIKEVLATAKEDLAKQKNDLCIQKEAEIKMLLDQKQREWEAQEAKRLQDEIDRYEERTLVELEYLLSEIHEDLVKCTHSKHSWKDKCFDSHVPLNSQGKDKLKACLQKAYRTTVCTILEKKEQEWKEKCEELVSNANEESYPYPQHGAGETGDVARPSVYNVGQQAEAQRRLRRQTPLQESGTDKGIGFGLKRNLGSQEDLCYKPCCQELEKREAVCQDLKRARNGPQTSSACCKSEQIQENEKVLGALIAEDSEMNTKLKDQGSPPRSLSRGGISKPCASSESVKGLEEMRAHYIKAVSKIKRNVFVGDMLCYIRESKERAAEIIKVEVLRERQETARKMRKYYLTCLQQLLTDNGKHEGAEKKIMNAASKLATMAKGLETPLRHIPQRKSSRLALHLNSDPGAECSKRDGVLWTRSYRMEGKSCHESSAEEATDKVVQKRVLRDLRQQFDATQTKTQHVLHEAVTSDIQGRNNYQNLDGASRDVLPECYANEDGRREKHCPVVNIDKGPLCAASNDDAPLSAGQVTPQNMQIPSATNGPNSSGPTHHMVRSKNGKTGLKEDKCMESWKNRGKWKTKSKRTLAFDFKDAPERDEGSSSEWSSGSGSLHLDCGEMPPLYLQQKANTDDQAQTVYCEEFPHVRSFSSADGKVTSWRDISSSNDKILSTKNSPKIYSRDQQITNPEHPSFLTSDKSNSAVPQLNASPH</sequence>
<feature type="compositionally biased region" description="Basic and acidic residues" evidence="2">
    <location>
        <begin position="1635"/>
        <end position="1645"/>
    </location>
</feature>
<dbReference type="GO" id="GO:0005813">
    <property type="term" value="C:centrosome"/>
    <property type="evidence" value="ECO:0007669"/>
    <property type="project" value="TreeGrafter"/>
</dbReference>
<feature type="region of interest" description="Disordered" evidence="2">
    <location>
        <begin position="1306"/>
        <end position="1330"/>
    </location>
</feature>
<feature type="region of interest" description="Disordered" evidence="2">
    <location>
        <begin position="1582"/>
        <end position="1614"/>
    </location>
</feature>
<gene>
    <name evidence="4" type="primary">Cep152</name>
    <name evidence="4" type="ORF">MALELE_R01529</name>
</gene>
<dbReference type="InterPro" id="IPR057659">
    <property type="entry name" value="CEP152_CC"/>
</dbReference>
<feature type="non-terminal residue" evidence="4">
    <location>
        <position position="1755"/>
    </location>
</feature>
<dbReference type="PANTHER" id="PTHR10337:SF6">
    <property type="entry name" value="CENTROSOMAL PROTEIN OF 152 KDA"/>
    <property type="match status" value="1"/>
</dbReference>
<feature type="non-terminal residue" evidence="4">
    <location>
        <position position="1"/>
    </location>
</feature>
<dbReference type="Pfam" id="PF25770">
    <property type="entry name" value="CC_CEP63-bind_CEP152"/>
    <property type="match status" value="1"/>
</dbReference>
<dbReference type="InterPro" id="IPR057664">
    <property type="entry name" value="CEP152_PLK4_bind"/>
</dbReference>
<proteinExistence type="predicted"/>
<organism evidence="4 5">
    <name type="scientific">Malurus elegans</name>
    <name type="common">Red-winged fairywren</name>
    <dbReference type="NCBI Taxonomy" id="720584"/>
    <lineage>
        <taxon>Eukaryota</taxon>
        <taxon>Metazoa</taxon>
        <taxon>Chordata</taxon>
        <taxon>Craniata</taxon>
        <taxon>Vertebrata</taxon>
        <taxon>Euteleostomi</taxon>
        <taxon>Archelosauria</taxon>
        <taxon>Archosauria</taxon>
        <taxon>Dinosauria</taxon>
        <taxon>Saurischia</taxon>
        <taxon>Theropoda</taxon>
        <taxon>Coelurosauria</taxon>
        <taxon>Aves</taxon>
        <taxon>Neognathae</taxon>
        <taxon>Neoaves</taxon>
        <taxon>Telluraves</taxon>
        <taxon>Australaves</taxon>
        <taxon>Passeriformes</taxon>
        <taxon>Meliphagoidea</taxon>
        <taxon>Maluridae</taxon>
        <taxon>Malurus</taxon>
    </lineage>
</organism>
<feature type="region of interest" description="Disordered" evidence="2">
    <location>
        <begin position="1635"/>
        <end position="1656"/>
    </location>
</feature>
<feature type="coiled-coil region" evidence="1">
    <location>
        <begin position="569"/>
        <end position="663"/>
    </location>
</feature>
<reference evidence="4 5" key="1">
    <citation type="submission" date="2019-09" db="EMBL/GenBank/DDBJ databases">
        <title>Bird 10,000 Genomes (B10K) Project - Family phase.</title>
        <authorList>
            <person name="Zhang G."/>
        </authorList>
    </citation>
    <scope>NUCLEOTIDE SEQUENCE [LARGE SCALE GENOMIC DNA]</scope>
    <source>
        <strain evidence="4">B10K-DU-029-44</strain>
        <tissue evidence="4">Heart</tissue>
    </source>
</reference>
<feature type="compositionally biased region" description="Polar residues" evidence="2">
    <location>
        <begin position="1582"/>
        <end position="1595"/>
    </location>
</feature>